<keyword evidence="3" id="KW-0949">S-adenosyl-L-methionine</keyword>
<dbReference type="InterPro" id="IPR029063">
    <property type="entry name" value="SAM-dependent_MTases_sf"/>
</dbReference>
<dbReference type="InterPro" id="IPR000940">
    <property type="entry name" value="NNMT_TEMT_trans"/>
</dbReference>
<dbReference type="Gene3D" id="3.40.50.150">
    <property type="entry name" value="Vaccinia Virus protein VP39"/>
    <property type="match status" value="1"/>
</dbReference>
<keyword evidence="1" id="KW-0489">Methyltransferase</keyword>
<name>A0A6V8LAK3_9ACTN</name>
<proteinExistence type="predicted"/>
<reference evidence="4 5" key="2">
    <citation type="submission" date="2020-03" db="EMBL/GenBank/DDBJ databases">
        <authorList>
            <person name="Ichikawa N."/>
            <person name="Kimura A."/>
            <person name="Kitahashi Y."/>
            <person name="Uohara A."/>
        </authorList>
    </citation>
    <scope>NUCLEOTIDE SEQUENCE [LARGE SCALE GENOMIC DNA]</scope>
    <source>
        <strain evidence="4 5">NBRC 108638</strain>
    </source>
</reference>
<dbReference type="GO" id="GO:0008168">
    <property type="term" value="F:methyltransferase activity"/>
    <property type="evidence" value="ECO:0007669"/>
    <property type="project" value="UniProtKB-KW"/>
</dbReference>
<evidence type="ECO:0000256" key="1">
    <source>
        <dbReference type="ARBA" id="ARBA00022603"/>
    </source>
</evidence>
<accession>A0A6V8LAK3</accession>
<keyword evidence="5" id="KW-1185">Reference proteome</keyword>
<dbReference type="GO" id="GO:0032259">
    <property type="term" value="P:methylation"/>
    <property type="evidence" value="ECO:0007669"/>
    <property type="project" value="UniProtKB-KW"/>
</dbReference>
<evidence type="ECO:0008006" key="6">
    <source>
        <dbReference type="Google" id="ProtNLM"/>
    </source>
</evidence>
<dbReference type="PROSITE" id="PS51681">
    <property type="entry name" value="SAM_MT_NNMT_PNMT_TEMT"/>
    <property type="match status" value="1"/>
</dbReference>
<dbReference type="RefSeq" id="WP_173081223.1">
    <property type="nucleotide sequence ID" value="NZ_BAABJB010000018.1"/>
</dbReference>
<evidence type="ECO:0000313" key="5">
    <source>
        <dbReference type="Proteomes" id="UP000482960"/>
    </source>
</evidence>
<dbReference type="EMBL" id="BLPG01000001">
    <property type="protein sequence ID" value="GFJ94242.1"/>
    <property type="molecule type" value="Genomic_DNA"/>
</dbReference>
<keyword evidence="2" id="KW-0808">Transferase</keyword>
<dbReference type="Proteomes" id="UP000482960">
    <property type="component" value="Unassembled WGS sequence"/>
</dbReference>
<organism evidence="4 5">
    <name type="scientific">Phytohabitans rumicis</name>
    <dbReference type="NCBI Taxonomy" id="1076125"/>
    <lineage>
        <taxon>Bacteria</taxon>
        <taxon>Bacillati</taxon>
        <taxon>Actinomycetota</taxon>
        <taxon>Actinomycetes</taxon>
        <taxon>Micromonosporales</taxon>
        <taxon>Micromonosporaceae</taxon>
    </lineage>
</organism>
<sequence>MRRNADVDWDAWPVADYLAENYRVLHRADEAVIDHHSAVYARLGPDTVDRSVEFGAGPNLYPLALAAAASRLVHAVERSAAGVAYLRGQLRAGPDSSWDPFYARCRLRNPALPPALADALSRVRVTRADAATLPAGRYGLASMNFVAESVTEDRAEFGALCRAFIHCVRPGGQLVAAFMENMGRYSINGGRSWPGVPVDSDAVAEVFAPHVTGLAVRRIDADPALPDWGYTGMILLAAHRAT</sequence>
<evidence type="ECO:0000313" key="4">
    <source>
        <dbReference type="EMBL" id="GFJ94242.1"/>
    </source>
</evidence>
<comment type="caution">
    <text evidence="4">The sequence shown here is derived from an EMBL/GenBank/DDBJ whole genome shotgun (WGS) entry which is preliminary data.</text>
</comment>
<reference evidence="4 5" key="1">
    <citation type="submission" date="2020-03" db="EMBL/GenBank/DDBJ databases">
        <title>Whole genome shotgun sequence of Phytohabitans rumicis NBRC 108638.</title>
        <authorList>
            <person name="Komaki H."/>
            <person name="Tamura T."/>
        </authorList>
    </citation>
    <scope>NUCLEOTIDE SEQUENCE [LARGE SCALE GENOMIC DNA]</scope>
    <source>
        <strain evidence="4 5">NBRC 108638</strain>
    </source>
</reference>
<protein>
    <recommendedName>
        <fullName evidence="6">Methyltransferase</fullName>
    </recommendedName>
</protein>
<evidence type="ECO:0000256" key="3">
    <source>
        <dbReference type="ARBA" id="ARBA00022691"/>
    </source>
</evidence>
<gene>
    <name evidence="4" type="ORF">Prum_078840</name>
</gene>
<evidence type="ECO:0000256" key="2">
    <source>
        <dbReference type="ARBA" id="ARBA00022679"/>
    </source>
</evidence>
<dbReference type="SUPFAM" id="SSF53335">
    <property type="entry name" value="S-adenosyl-L-methionine-dependent methyltransferases"/>
    <property type="match status" value="1"/>
</dbReference>
<dbReference type="AlphaFoldDB" id="A0A6V8LAK3"/>